<dbReference type="GO" id="GO:0003824">
    <property type="term" value="F:catalytic activity"/>
    <property type="evidence" value="ECO:0007669"/>
    <property type="project" value="UniProtKB-ARBA"/>
</dbReference>
<feature type="domain" description="PAS" evidence="1">
    <location>
        <begin position="17"/>
        <end position="63"/>
    </location>
</feature>
<dbReference type="Pfam" id="PF00990">
    <property type="entry name" value="GGDEF"/>
    <property type="match status" value="1"/>
</dbReference>
<dbReference type="InterPro" id="IPR000160">
    <property type="entry name" value="GGDEF_dom"/>
</dbReference>
<feature type="domain" description="PAC" evidence="2">
    <location>
        <begin position="216"/>
        <end position="268"/>
    </location>
</feature>
<keyword evidence="5" id="KW-1185">Reference proteome</keyword>
<dbReference type="SMART" id="SM00267">
    <property type="entry name" value="GGDEF"/>
    <property type="match status" value="1"/>
</dbReference>
<evidence type="ECO:0000259" key="3">
    <source>
        <dbReference type="PROSITE" id="PS50887"/>
    </source>
</evidence>
<dbReference type="EMBL" id="SNZP01000001">
    <property type="protein sequence ID" value="TDR82674.1"/>
    <property type="molecule type" value="Genomic_DNA"/>
</dbReference>
<dbReference type="NCBIfam" id="TIGR00254">
    <property type="entry name" value="GGDEF"/>
    <property type="match status" value="1"/>
</dbReference>
<dbReference type="Pfam" id="PF08448">
    <property type="entry name" value="PAS_4"/>
    <property type="match status" value="1"/>
</dbReference>
<dbReference type="Gene3D" id="3.30.450.20">
    <property type="entry name" value="PAS domain"/>
    <property type="match status" value="2"/>
</dbReference>
<organism evidence="4 5">
    <name type="scientific">Paludibacterium purpuratum</name>
    <dbReference type="NCBI Taxonomy" id="1144873"/>
    <lineage>
        <taxon>Bacteria</taxon>
        <taxon>Pseudomonadati</taxon>
        <taxon>Pseudomonadota</taxon>
        <taxon>Betaproteobacteria</taxon>
        <taxon>Neisseriales</taxon>
        <taxon>Chromobacteriaceae</taxon>
        <taxon>Paludibacterium</taxon>
    </lineage>
</organism>
<gene>
    <name evidence="4" type="ORF">DFP86_10163</name>
</gene>
<protein>
    <submittedName>
        <fullName evidence="4">PAS domain S-box-containing protein/diguanylate cyclase (GGDEF)-like protein</fullName>
    </submittedName>
</protein>
<dbReference type="PANTHER" id="PTHR44757:SF2">
    <property type="entry name" value="BIOFILM ARCHITECTURE MAINTENANCE PROTEIN MBAA"/>
    <property type="match status" value="1"/>
</dbReference>
<dbReference type="PROSITE" id="PS50887">
    <property type="entry name" value="GGDEF"/>
    <property type="match status" value="1"/>
</dbReference>
<dbReference type="InterPro" id="IPR035965">
    <property type="entry name" value="PAS-like_dom_sf"/>
</dbReference>
<dbReference type="SUPFAM" id="SSF55785">
    <property type="entry name" value="PYP-like sensor domain (PAS domain)"/>
    <property type="match status" value="2"/>
</dbReference>
<dbReference type="RefSeq" id="WP_166642098.1">
    <property type="nucleotide sequence ID" value="NZ_SNZP01000001.1"/>
</dbReference>
<dbReference type="InterPro" id="IPR029787">
    <property type="entry name" value="Nucleotide_cyclase"/>
</dbReference>
<dbReference type="InterPro" id="IPR013656">
    <property type="entry name" value="PAS_4"/>
</dbReference>
<dbReference type="AlphaFoldDB" id="A0A4R7BCB4"/>
<evidence type="ECO:0000313" key="4">
    <source>
        <dbReference type="EMBL" id="TDR82674.1"/>
    </source>
</evidence>
<dbReference type="SUPFAM" id="SSF55073">
    <property type="entry name" value="Nucleotide cyclase"/>
    <property type="match status" value="1"/>
</dbReference>
<dbReference type="InterPro" id="IPR052155">
    <property type="entry name" value="Biofilm_reg_signaling"/>
</dbReference>
<name>A0A4R7BCB4_9NEIS</name>
<dbReference type="CDD" id="cd01949">
    <property type="entry name" value="GGDEF"/>
    <property type="match status" value="1"/>
</dbReference>
<feature type="domain" description="GGDEF" evidence="3">
    <location>
        <begin position="300"/>
        <end position="431"/>
    </location>
</feature>
<dbReference type="PANTHER" id="PTHR44757">
    <property type="entry name" value="DIGUANYLATE CYCLASE DGCP"/>
    <property type="match status" value="1"/>
</dbReference>
<reference evidence="4 5" key="1">
    <citation type="submission" date="2019-03" db="EMBL/GenBank/DDBJ databases">
        <title>Genomic Encyclopedia of Type Strains, Phase III (KMG-III): the genomes of soil and plant-associated and newly described type strains.</title>
        <authorList>
            <person name="Whitman W."/>
        </authorList>
    </citation>
    <scope>NUCLEOTIDE SEQUENCE [LARGE SCALE GENOMIC DNA]</scope>
    <source>
        <strain evidence="4 5">CECT 8976</strain>
    </source>
</reference>
<dbReference type="InterPro" id="IPR000700">
    <property type="entry name" value="PAS-assoc_C"/>
</dbReference>
<evidence type="ECO:0000259" key="2">
    <source>
        <dbReference type="PROSITE" id="PS50113"/>
    </source>
</evidence>
<dbReference type="FunFam" id="3.30.70.270:FF:000001">
    <property type="entry name" value="Diguanylate cyclase domain protein"/>
    <property type="match status" value="1"/>
</dbReference>
<dbReference type="PROSITE" id="PS50113">
    <property type="entry name" value="PAC"/>
    <property type="match status" value="1"/>
</dbReference>
<dbReference type="Pfam" id="PF08447">
    <property type="entry name" value="PAS_3"/>
    <property type="match status" value="1"/>
</dbReference>
<dbReference type="InterPro" id="IPR000014">
    <property type="entry name" value="PAS"/>
</dbReference>
<evidence type="ECO:0000259" key="1">
    <source>
        <dbReference type="PROSITE" id="PS50112"/>
    </source>
</evidence>
<proteinExistence type="predicted"/>
<evidence type="ECO:0000313" key="5">
    <source>
        <dbReference type="Proteomes" id="UP000295611"/>
    </source>
</evidence>
<dbReference type="Gene3D" id="3.30.70.270">
    <property type="match status" value="1"/>
</dbReference>
<dbReference type="InterPro" id="IPR013655">
    <property type="entry name" value="PAS_fold_3"/>
</dbReference>
<dbReference type="PROSITE" id="PS50112">
    <property type="entry name" value="PAS"/>
    <property type="match status" value="2"/>
</dbReference>
<accession>A0A4R7BCB4</accession>
<dbReference type="SMART" id="SM00086">
    <property type="entry name" value="PAC"/>
    <property type="match status" value="2"/>
</dbReference>
<dbReference type="InterPro" id="IPR043128">
    <property type="entry name" value="Rev_trsase/Diguanyl_cyclase"/>
</dbReference>
<dbReference type="SMART" id="SM00091">
    <property type="entry name" value="PAS"/>
    <property type="match status" value="2"/>
</dbReference>
<dbReference type="Proteomes" id="UP000295611">
    <property type="component" value="Unassembled WGS sequence"/>
</dbReference>
<dbReference type="InterPro" id="IPR001610">
    <property type="entry name" value="PAC"/>
</dbReference>
<comment type="caution">
    <text evidence="4">The sequence shown here is derived from an EMBL/GenBank/DDBJ whole genome shotgun (WGS) entry which is preliminary data.</text>
</comment>
<sequence length="431" mass="48836">MPPPKSQTTQTLNADQQAALFRAIADNSNNVVGVKDLAGRYLYVNTKYSQLFHLPQEHYLGRTDAELFPADTAAQFRANDLRVQHDNMALTIEEIVQVDGQTRHFLSVKFPIHDFLGTLYATGLIATDITARKAAEQLLWASEERFRLAFEQATVGMAMIDIGGNILRINPHGSQLFGYQHPELEGRSIESITHPQDRARVMALIRKILRNDLPHGEIEKRYLHKAGHFLHCRVAISLVRDPQGVPLYFVAHINDITETLRIEEELLRLANTDPLTGVANRRPFLERMQQELARVRRYGTPACCLMLDFDHFKLINDRWGHSSGDAVLRYFSQTCLQRLRATDLLGRLGGEEFAILMPDTALAGARELGEQLRVWVAEHPLQIGDQQICFSISLGMTELRADDKNPDQVLARTDEALYRAKDLGRNRVEVV</sequence>
<feature type="domain" description="PAS" evidence="1">
    <location>
        <begin position="142"/>
        <end position="212"/>
    </location>
</feature>
<dbReference type="CDD" id="cd00130">
    <property type="entry name" value="PAS"/>
    <property type="match status" value="2"/>
</dbReference>
<dbReference type="NCBIfam" id="TIGR00229">
    <property type="entry name" value="sensory_box"/>
    <property type="match status" value="2"/>
</dbReference>